<dbReference type="Proteomes" id="UP000241229">
    <property type="component" value="Unassembled WGS sequence"/>
</dbReference>
<gene>
    <name evidence="2" type="ORF">C7I84_14470</name>
</gene>
<dbReference type="EMBL" id="PXYK01000013">
    <property type="protein sequence ID" value="PSJ58687.1"/>
    <property type="molecule type" value="Genomic_DNA"/>
</dbReference>
<dbReference type="AlphaFoldDB" id="A0A2P7S891"/>
<evidence type="ECO:0000313" key="3">
    <source>
        <dbReference type="Proteomes" id="UP000241229"/>
    </source>
</evidence>
<evidence type="ECO:0008006" key="4">
    <source>
        <dbReference type="Google" id="ProtNLM"/>
    </source>
</evidence>
<evidence type="ECO:0000256" key="1">
    <source>
        <dbReference type="SAM" id="SignalP"/>
    </source>
</evidence>
<evidence type="ECO:0000313" key="2">
    <source>
        <dbReference type="EMBL" id="PSJ58687.1"/>
    </source>
</evidence>
<sequence>MTKLLLIAAGLGLAVSGAQACEYQKSVKATELDKTTVASVAVPQSKPVVTQEAAAEKPQVEKTVE</sequence>
<dbReference type="PROSITE" id="PS51257">
    <property type="entry name" value="PROKAR_LIPOPROTEIN"/>
    <property type="match status" value="1"/>
</dbReference>
<dbReference type="RefSeq" id="WP_106772913.1">
    <property type="nucleotide sequence ID" value="NZ_PXYK01000013.1"/>
</dbReference>
<feature type="signal peptide" evidence="1">
    <location>
        <begin position="1"/>
        <end position="20"/>
    </location>
</feature>
<feature type="chain" id="PRO_5015195802" description="DUF680 domain-containing protein" evidence="1">
    <location>
        <begin position="21"/>
        <end position="65"/>
    </location>
</feature>
<keyword evidence="1" id="KW-0732">Signal</keyword>
<comment type="caution">
    <text evidence="2">The sequence shown here is derived from an EMBL/GenBank/DDBJ whole genome shotgun (WGS) entry which is preliminary data.</text>
</comment>
<accession>A0A2P7S891</accession>
<protein>
    <recommendedName>
        <fullName evidence="4">DUF680 domain-containing protein</fullName>
    </recommendedName>
</protein>
<name>A0A2P7S891_9HYPH</name>
<reference evidence="2 3" key="1">
    <citation type="submission" date="2018-03" db="EMBL/GenBank/DDBJ databases">
        <title>The draft genome of Mesorhizobium sp. 6GN-30.</title>
        <authorList>
            <person name="Liu L."/>
            <person name="Li L."/>
            <person name="Wang T."/>
            <person name="Zhang X."/>
            <person name="Liang L."/>
        </authorList>
    </citation>
    <scope>NUCLEOTIDE SEQUENCE [LARGE SCALE GENOMIC DNA]</scope>
    <source>
        <strain evidence="2 3">6GN30</strain>
    </source>
</reference>
<organism evidence="2 3">
    <name type="scientific">Kumtagia ephedrae</name>
    <dbReference type="NCBI Taxonomy" id="2116701"/>
    <lineage>
        <taxon>Bacteria</taxon>
        <taxon>Pseudomonadati</taxon>
        <taxon>Pseudomonadota</taxon>
        <taxon>Alphaproteobacteria</taxon>
        <taxon>Hyphomicrobiales</taxon>
        <taxon>Phyllobacteriaceae</taxon>
        <taxon>Kumtagia</taxon>
    </lineage>
</organism>
<keyword evidence="3" id="KW-1185">Reference proteome</keyword>
<proteinExistence type="predicted"/>